<dbReference type="Pfam" id="PF08028">
    <property type="entry name" value="Acyl-CoA_dh_2"/>
    <property type="match status" value="1"/>
</dbReference>
<dbReference type="InterPro" id="IPR036250">
    <property type="entry name" value="AcylCo_DH-like_C"/>
</dbReference>
<gene>
    <name evidence="3" type="primary">hsaA_2</name>
    <name evidence="3" type="ORF">SDC9_124522</name>
</gene>
<dbReference type="EC" id="1.14.14.12" evidence="3"/>
<sequence length="272" mass="29866">MEGGYKLSGQWKCSSGTDHGQWAFVGGLVHDENGVAIDRIALLVPRTQYNIIDDWFVFGLCGTGSKSLEMKDVFVPEYRTPSLSAYQMNDRPSSYLHPFGTIFCGSVSAAIAGFAQGAIDTYIEQMSGRTLSANASMKAANVNPAVRDRLGHAVAKVRSCRARLMYLMHESADYVYRRELVPEDIRVGHILDISRVGFECSEAVMKLFPALGARGLYSDNPMQRFLRDILAGSNHMTQNIDDSAGFTGARLLGTDLPPTAYGIKRKAPADKR</sequence>
<dbReference type="GO" id="GO:0036383">
    <property type="term" value="F:3-hydroxy-9,10-secoandrosta-1,3,5(10)-triene-9,17-dione monooxygenase activity"/>
    <property type="evidence" value="ECO:0007669"/>
    <property type="project" value="UniProtKB-EC"/>
</dbReference>
<dbReference type="Gene3D" id="1.20.140.10">
    <property type="entry name" value="Butyryl-CoA Dehydrogenase, subunit A, domain 3"/>
    <property type="match status" value="1"/>
</dbReference>
<dbReference type="Gene3D" id="2.40.110.10">
    <property type="entry name" value="Butyryl-CoA Dehydrogenase, subunit A, domain 2"/>
    <property type="match status" value="1"/>
</dbReference>
<comment type="caution">
    <text evidence="3">The sequence shown here is derived from an EMBL/GenBank/DDBJ whole genome shotgun (WGS) entry which is preliminary data.</text>
</comment>
<evidence type="ECO:0000256" key="1">
    <source>
        <dbReference type="ARBA" id="ARBA00023002"/>
    </source>
</evidence>
<dbReference type="GO" id="GO:0016627">
    <property type="term" value="F:oxidoreductase activity, acting on the CH-CH group of donors"/>
    <property type="evidence" value="ECO:0007669"/>
    <property type="project" value="InterPro"/>
</dbReference>
<name>A0A645CKN2_9ZZZZ</name>
<dbReference type="SUPFAM" id="SSF47203">
    <property type="entry name" value="Acyl-CoA dehydrogenase C-terminal domain-like"/>
    <property type="match status" value="1"/>
</dbReference>
<protein>
    <submittedName>
        <fullName evidence="3">Flavin-dependent monooxygenase, oxygenase subunit HsaA</fullName>
        <ecNumber evidence="3">1.14.14.12</ecNumber>
    </submittedName>
</protein>
<accession>A0A645CKN2</accession>
<reference evidence="3" key="1">
    <citation type="submission" date="2019-08" db="EMBL/GenBank/DDBJ databases">
        <authorList>
            <person name="Kucharzyk K."/>
            <person name="Murdoch R.W."/>
            <person name="Higgins S."/>
            <person name="Loffler F."/>
        </authorList>
    </citation>
    <scope>NUCLEOTIDE SEQUENCE</scope>
</reference>
<organism evidence="3">
    <name type="scientific">bioreactor metagenome</name>
    <dbReference type="NCBI Taxonomy" id="1076179"/>
    <lineage>
        <taxon>unclassified sequences</taxon>
        <taxon>metagenomes</taxon>
        <taxon>ecological metagenomes</taxon>
    </lineage>
</organism>
<dbReference type="InterPro" id="IPR046373">
    <property type="entry name" value="Acyl-CoA_Oxase/DH_mid-dom_sf"/>
</dbReference>
<dbReference type="InterPro" id="IPR013107">
    <property type="entry name" value="Acyl-CoA_DH_C"/>
</dbReference>
<dbReference type="EMBL" id="VSSQ01027994">
    <property type="protein sequence ID" value="MPM77516.1"/>
    <property type="molecule type" value="Genomic_DNA"/>
</dbReference>
<keyword evidence="1 3" id="KW-0560">Oxidoreductase</keyword>
<keyword evidence="3" id="KW-0503">Monooxygenase</keyword>
<proteinExistence type="predicted"/>
<dbReference type="AlphaFoldDB" id="A0A645CKN2"/>
<feature type="domain" description="Acyl-CoA dehydrogenase C-terminal" evidence="2">
    <location>
        <begin position="107"/>
        <end position="237"/>
    </location>
</feature>
<dbReference type="InterPro" id="IPR009100">
    <property type="entry name" value="AcylCoA_DH/oxidase_NM_dom_sf"/>
</dbReference>
<evidence type="ECO:0000313" key="3">
    <source>
        <dbReference type="EMBL" id="MPM77516.1"/>
    </source>
</evidence>
<dbReference type="SUPFAM" id="SSF56645">
    <property type="entry name" value="Acyl-CoA dehydrogenase NM domain-like"/>
    <property type="match status" value="1"/>
</dbReference>
<evidence type="ECO:0000259" key="2">
    <source>
        <dbReference type="Pfam" id="PF08028"/>
    </source>
</evidence>